<dbReference type="STRING" id="512763.DC20_20960"/>
<dbReference type="PATRIC" id="fig|512763.3.peg.4608"/>
<dbReference type="KEGG" id="rti:DC20_20960"/>
<sequence>MKLLKFKTNIEGEEEIGRVSGFLNNEGAISRWAVDPGSEGNILSVSGENPNPQAIEDAVRKAGFEIEVLRVLGTGGEGL</sequence>
<accession>A0A0N7HX43</accession>
<protein>
    <recommendedName>
        <fullName evidence="3">Copper chaperone</fullName>
    </recommendedName>
</protein>
<dbReference type="EMBL" id="CP012643">
    <property type="protein sequence ID" value="ALJ01009.1"/>
    <property type="molecule type" value="Genomic_DNA"/>
</dbReference>
<dbReference type="AlphaFoldDB" id="A0A0N7HX43"/>
<evidence type="ECO:0000313" key="1">
    <source>
        <dbReference type="EMBL" id="ALJ01009.1"/>
    </source>
</evidence>
<organism evidence="1 2">
    <name type="scientific">Rufibacter tibetensis</name>
    <dbReference type="NCBI Taxonomy" id="512763"/>
    <lineage>
        <taxon>Bacteria</taxon>
        <taxon>Pseudomonadati</taxon>
        <taxon>Bacteroidota</taxon>
        <taxon>Cytophagia</taxon>
        <taxon>Cytophagales</taxon>
        <taxon>Hymenobacteraceae</taxon>
        <taxon>Rufibacter</taxon>
    </lineage>
</organism>
<dbReference type="Proteomes" id="UP000061382">
    <property type="component" value="Chromosome"/>
</dbReference>
<dbReference type="RefSeq" id="WP_062545644.1">
    <property type="nucleotide sequence ID" value="NZ_CP012643.1"/>
</dbReference>
<proteinExistence type="predicted"/>
<dbReference type="OrthoDB" id="677920at2"/>
<reference evidence="1 2" key="1">
    <citation type="submission" date="2015-08" db="EMBL/GenBank/DDBJ databases">
        <title>Complete genome sequence of Rufibacter tibetensis strain 1351t, a radiation-resistant bacterium from tibet plateau.</title>
        <authorList>
            <person name="Dai J."/>
        </authorList>
    </citation>
    <scope>NUCLEOTIDE SEQUENCE [LARGE SCALE GENOMIC DNA]</scope>
    <source>
        <strain evidence="1 2">1351</strain>
    </source>
</reference>
<gene>
    <name evidence="1" type="ORF">DC20_20960</name>
</gene>
<evidence type="ECO:0000313" key="2">
    <source>
        <dbReference type="Proteomes" id="UP000061382"/>
    </source>
</evidence>
<keyword evidence="2" id="KW-1185">Reference proteome</keyword>
<evidence type="ECO:0008006" key="3">
    <source>
        <dbReference type="Google" id="ProtNLM"/>
    </source>
</evidence>
<name>A0A0N7HX43_9BACT</name>